<gene>
    <name evidence="3" type="ORF">ABR64_00860</name>
</gene>
<dbReference type="GO" id="GO:0003824">
    <property type="term" value="F:catalytic activity"/>
    <property type="evidence" value="ECO:0007669"/>
    <property type="project" value="UniProtKB-ARBA"/>
</dbReference>
<protein>
    <recommendedName>
        <fullName evidence="2">Mandelate racemase/muconate lactonizing enzyme C-terminal domain-containing protein</fullName>
    </recommendedName>
</protein>
<evidence type="ECO:0000256" key="1">
    <source>
        <dbReference type="ARBA" id="ARBA00022723"/>
    </source>
</evidence>
<comment type="caution">
    <text evidence="3">The sequence shown here is derived from an EMBL/GenBank/DDBJ whole genome shotgun (WGS) entry which is preliminary data.</text>
</comment>
<name>A0A0R2PDG0_9ACTN</name>
<dbReference type="PANTHER" id="PTHR48073">
    <property type="entry name" value="O-SUCCINYLBENZOATE SYNTHASE-RELATED"/>
    <property type="match status" value="1"/>
</dbReference>
<evidence type="ECO:0000313" key="3">
    <source>
        <dbReference type="EMBL" id="KRO33370.1"/>
    </source>
</evidence>
<feature type="domain" description="Mandelate racemase/muconate lactonizing enzyme C-terminal" evidence="2">
    <location>
        <begin position="170"/>
        <end position="269"/>
    </location>
</feature>
<dbReference type="InterPro" id="IPR013342">
    <property type="entry name" value="Mandelate_racemase_C"/>
</dbReference>
<organism evidence="3 4">
    <name type="scientific">Actinobacteria bacterium BACL2 MAG-121001-bin67</name>
    <dbReference type="NCBI Taxonomy" id="1655572"/>
    <lineage>
        <taxon>Bacteria</taxon>
        <taxon>Bacillati</taxon>
        <taxon>Actinomycetota</taxon>
        <taxon>Actinomycetes</taxon>
        <taxon>Actinomycetes incertae sedis</taxon>
        <taxon>ac1 cluster</taxon>
    </lineage>
</organism>
<reference evidence="3 4" key="1">
    <citation type="submission" date="2015-10" db="EMBL/GenBank/DDBJ databases">
        <title>Metagenome-Assembled Genomes uncover a global brackish microbiome.</title>
        <authorList>
            <person name="Hugerth L.W."/>
            <person name="Larsson J."/>
            <person name="Alneberg J."/>
            <person name="Lindh M.V."/>
            <person name="Legrand C."/>
            <person name="Pinhassi J."/>
            <person name="Andersson A.F."/>
        </authorList>
    </citation>
    <scope>NUCLEOTIDE SEQUENCE [LARGE SCALE GENOMIC DNA]</scope>
    <source>
        <strain evidence="3">BACL2 MAG-121001-bin67</strain>
    </source>
</reference>
<keyword evidence="1" id="KW-0479">Metal-binding</keyword>
<proteinExistence type="predicted"/>
<dbReference type="SUPFAM" id="SSF51604">
    <property type="entry name" value="Enolase C-terminal domain-like"/>
    <property type="match status" value="1"/>
</dbReference>
<evidence type="ECO:0000259" key="2">
    <source>
        <dbReference type="SMART" id="SM00922"/>
    </source>
</evidence>
<dbReference type="SMART" id="SM00922">
    <property type="entry name" value="MR_MLE"/>
    <property type="match status" value="1"/>
</dbReference>
<dbReference type="SFLD" id="SFLDG00180">
    <property type="entry name" value="muconate_cycloisomerase"/>
    <property type="match status" value="1"/>
</dbReference>
<dbReference type="SFLD" id="SFLDF00009">
    <property type="entry name" value="o-succinylbenzoate_synthase"/>
    <property type="match status" value="1"/>
</dbReference>
<dbReference type="SFLD" id="SFLDS00001">
    <property type="entry name" value="Enolase"/>
    <property type="match status" value="1"/>
</dbReference>
<evidence type="ECO:0000313" key="4">
    <source>
        <dbReference type="Proteomes" id="UP000053349"/>
    </source>
</evidence>
<dbReference type="Proteomes" id="UP000053349">
    <property type="component" value="Unassembled WGS sequence"/>
</dbReference>
<dbReference type="InterPro" id="IPR029065">
    <property type="entry name" value="Enolase_C-like"/>
</dbReference>
<dbReference type="AlphaFoldDB" id="A0A0R2PDG0"/>
<dbReference type="InterPro" id="IPR036849">
    <property type="entry name" value="Enolase-like_C_sf"/>
</dbReference>
<dbReference type="Pfam" id="PF13378">
    <property type="entry name" value="MR_MLE_C"/>
    <property type="match status" value="1"/>
</dbReference>
<dbReference type="SUPFAM" id="SSF54826">
    <property type="entry name" value="Enolase N-terminal domain-like"/>
    <property type="match status" value="1"/>
</dbReference>
<dbReference type="Gene3D" id="3.30.390.10">
    <property type="entry name" value="Enolase-like, N-terminal domain"/>
    <property type="match status" value="1"/>
</dbReference>
<dbReference type="PANTHER" id="PTHR48073:SF2">
    <property type="entry name" value="O-SUCCINYLBENZOATE SYNTHASE"/>
    <property type="match status" value="1"/>
</dbReference>
<dbReference type="EMBL" id="LIAW01000001">
    <property type="protein sequence ID" value="KRO33370.1"/>
    <property type="molecule type" value="Genomic_DNA"/>
</dbReference>
<dbReference type="Gene3D" id="3.20.20.120">
    <property type="entry name" value="Enolase-like C-terminal domain"/>
    <property type="match status" value="1"/>
</dbReference>
<dbReference type="InterPro" id="IPR029017">
    <property type="entry name" value="Enolase-like_N"/>
</dbReference>
<accession>A0A0R2PDG0</accession>
<dbReference type="GO" id="GO:0046872">
    <property type="term" value="F:metal ion binding"/>
    <property type="evidence" value="ECO:0007669"/>
    <property type="project" value="UniProtKB-KW"/>
</dbReference>
<sequence>MAQNLLIGNLPALVENLPYGIDVFNCGETKFHDGIVRQISLITIESISIERSTSPLHSPFVTALRRVSEIESIQFKVLLDDGHIAKGECVATPAIMGDSLEQIDKELRHIAIPELLALKNIKEEDFLDIVLNLPICNSARAAVDFALWGLCNEIKSLSIKTDVTIPVCDISELPNLLDRRIKEGFSVMKLKVGHETLSDLRARMEIIAAREVSELLIRIDPNQSWSIEYALSAMNLLGDFADLIEYVEQPLSRFSLDDNLKLKQSSDIALMVDETLMGLDDVDRIIDIGAFSWANIKLIKAGGIYPALQMAKQLSEAGIKVSIGSMMESEYGLCSAAQLAHLVNPLSVHDLDAAWWLKEKTVRYENGILKT</sequence>